<dbReference type="SUPFAM" id="SSF51726">
    <property type="entry name" value="UROD/MetE-like"/>
    <property type="match status" value="1"/>
</dbReference>
<evidence type="ECO:0000313" key="1">
    <source>
        <dbReference type="EMBL" id="KAF4634174.1"/>
    </source>
</evidence>
<dbReference type="InterPro" id="IPR038071">
    <property type="entry name" value="UROD/MetE-like_sf"/>
</dbReference>
<comment type="caution">
    <text evidence="1">The sequence shown here is derived from an EMBL/GenBank/DDBJ whole genome shotgun (WGS) entry which is preliminary data.</text>
</comment>
<dbReference type="Proteomes" id="UP000566819">
    <property type="component" value="Unassembled WGS sequence"/>
</dbReference>
<keyword evidence="2" id="KW-1185">Reference proteome</keyword>
<organism evidence="1 2">
    <name type="scientific">Cudoniella acicularis</name>
    <dbReference type="NCBI Taxonomy" id="354080"/>
    <lineage>
        <taxon>Eukaryota</taxon>
        <taxon>Fungi</taxon>
        <taxon>Dikarya</taxon>
        <taxon>Ascomycota</taxon>
        <taxon>Pezizomycotina</taxon>
        <taxon>Leotiomycetes</taxon>
        <taxon>Helotiales</taxon>
        <taxon>Tricladiaceae</taxon>
        <taxon>Cudoniella</taxon>
    </lineage>
</organism>
<evidence type="ECO:0000313" key="2">
    <source>
        <dbReference type="Proteomes" id="UP000566819"/>
    </source>
</evidence>
<dbReference type="OrthoDB" id="5422863at2759"/>
<reference evidence="1 2" key="1">
    <citation type="submission" date="2020-03" db="EMBL/GenBank/DDBJ databases">
        <title>Draft Genome Sequence of Cudoniella acicularis.</title>
        <authorList>
            <person name="Buettner E."/>
            <person name="Kellner H."/>
        </authorList>
    </citation>
    <scope>NUCLEOTIDE SEQUENCE [LARGE SCALE GENOMIC DNA]</scope>
    <source>
        <strain evidence="1 2">DSM 108380</strain>
    </source>
</reference>
<proteinExistence type="predicted"/>
<accession>A0A8H4RQE8</accession>
<name>A0A8H4RQE8_9HELO</name>
<dbReference type="EMBL" id="JAAMPI010000203">
    <property type="protein sequence ID" value="KAF4634174.1"/>
    <property type="molecule type" value="Genomic_DNA"/>
</dbReference>
<protein>
    <submittedName>
        <fullName evidence="1">Uncharacterized protein</fullName>
    </submittedName>
</protein>
<dbReference type="AlphaFoldDB" id="A0A8H4RQE8"/>
<sequence>MRDENIIPKDVRFQVSLPPPTNVINANIDPAYQTFVEPRYISAFLTTLRRIQDNIPATDLTIQFDLASEFAYLEGVATDPLKWILPLKGGLLDRVVNVACAVDAEVELGFHFCYGDFQHKHFKEPKDMETLVDFANEVLSRVRVLRPVTWIHMPVPKNRTDRAYFAALKDLKIGDTEIYLGLLHKDDLNGTRKRIAPAQKFVPLFGISTECGLGRADEAELESVLNIAKEVLT</sequence>
<dbReference type="Gene3D" id="3.20.20.210">
    <property type="match status" value="1"/>
</dbReference>
<gene>
    <name evidence="1" type="ORF">G7Y89_g3936</name>
</gene>